<protein>
    <submittedName>
        <fullName evidence="2">Uncharacterized protein</fullName>
    </submittedName>
</protein>
<comment type="caution">
    <text evidence="2">The sequence shown here is derived from an EMBL/GenBank/DDBJ whole genome shotgun (WGS) entry which is preliminary data.</text>
</comment>
<reference evidence="2 3" key="1">
    <citation type="journal article" date="2023" name="Plants (Basel)">
        <title>Bridging the Gap: Combining Genomics and Transcriptomics Approaches to Understand Stylosanthes scabra, an Orphan Legume from the Brazilian Caatinga.</title>
        <authorList>
            <person name="Ferreira-Neto J.R.C."/>
            <person name="da Silva M.D."/>
            <person name="Binneck E."/>
            <person name="de Melo N.F."/>
            <person name="da Silva R.H."/>
            <person name="de Melo A.L.T.M."/>
            <person name="Pandolfi V."/>
            <person name="Bustamante F.O."/>
            <person name="Brasileiro-Vidal A.C."/>
            <person name="Benko-Iseppon A.M."/>
        </authorList>
    </citation>
    <scope>NUCLEOTIDE SEQUENCE [LARGE SCALE GENOMIC DNA]</scope>
    <source>
        <tissue evidence="2">Leaves</tissue>
    </source>
</reference>
<feature type="compositionally biased region" description="Low complexity" evidence="1">
    <location>
        <begin position="16"/>
        <end position="26"/>
    </location>
</feature>
<feature type="region of interest" description="Disordered" evidence="1">
    <location>
        <begin position="87"/>
        <end position="112"/>
    </location>
</feature>
<evidence type="ECO:0000256" key="1">
    <source>
        <dbReference type="SAM" id="MobiDB-lite"/>
    </source>
</evidence>
<gene>
    <name evidence="2" type="ORF">PIB30_008901</name>
</gene>
<dbReference type="PANTHER" id="PTHR33257">
    <property type="entry name" value="OS05G0165500 PROTEIN"/>
    <property type="match status" value="1"/>
</dbReference>
<dbReference type="Proteomes" id="UP001341840">
    <property type="component" value="Unassembled WGS sequence"/>
</dbReference>
<sequence length="228" mass="24773">MLATAKADQISHKKSSSISSSCSSSSNVLQIKQDDKFFCRLLSKETSMSNPSFRFSSSSSVNVPFVWESQPGTPKYKLFSEQSLPPLTPPPSYHSNNNNNNNALKKVKRKSSRSSSNIFMALFTKMSLKKIIIPSPSPQSSSSSLSSSSSSSWWTASDSSSKVVPMAKIGRRRFLSYGSSSFDFRGETNEEDGGGSSSPPSSSAMCFGIPRAMSSNSGFQSSYKRRAQ</sequence>
<dbReference type="EMBL" id="JASCZI010000020">
    <property type="protein sequence ID" value="MED6106897.1"/>
    <property type="molecule type" value="Genomic_DNA"/>
</dbReference>
<feature type="compositionally biased region" description="Low complexity" evidence="1">
    <location>
        <begin position="138"/>
        <end position="156"/>
    </location>
</feature>
<accession>A0ABU6Q4Z1</accession>
<organism evidence="2 3">
    <name type="scientific">Stylosanthes scabra</name>
    <dbReference type="NCBI Taxonomy" id="79078"/>
    <lineage>
        <taxon>Eukaryota</taxon>
        <taxon>Viridiplantae</taxon>
        <taxon>Streptophyta</taxon>
        <taxon>Embryophyta</taxon>
        <taxon>Tracheophyta</taxon>
        <taxon>Spermatophyta</taxon>
        <taxon>Magnoliopsida</taxon>
        <taxon>eudicotyledons</taxon>
        <taxon>Gunneridae</taxon>
        <taxon>Pentapetalae</taxon>
        <taxon>rosids</taxon>
        <taxon>fabids</taxon>
        <taxon>Fabales</taxon>
        <taxon>Fabaceae</taxon>
        <taxon>Papilionoideae</taxon>
        <taxon>50 kb inversion clade</taxon>
        <taxon>dalbergioids sensu lato</taxon>
        <taxon>Dalbergieae</taxon>
        <taxon>Pterocarpus clade</taxon>
        <taxon>Stylosanthes</taxon>
    </lineage>
</organism>
<feature type="region of interest" description="Disordered" evidence="1">
    <location>
        <begin position="179"/>
        <end position="228"/>
    </location>
</feature>
<feature type="compositionally biased region" description="Polar residues" evidence="1">
    <location>
        <begin position="213"/>
        <end position="222"/>
    </location>
</feature>
<keyword evidence="3" id="KW-1185">Reference proteome</keyword>
<evidence type="ECO:0000313" key="2">
    <source>
        <dbReference type="EMBL" id="MED6106897.1"/>
    </source>
</evidence>
<feature type="region of interest" description="Disordered" evidence="1">
    <location>
        <begin position="1"/>
        <end position="28"/>
    </location>
</feature>
<proteinExistence type="predicted"/>
<evidence type="ECO:0000313" key="3">
    <source>
        <dbReference type="Proteomes" id="UP001341840"/>
    </source>
</evidence>
<name>A0ABU6Q4Z1_9FABA</name>
<feature type="region of interest" description="Disordered" evidence="1">
    <location>
        <begin position="134"/>
        <end position="156"/>
    </location>
</feature>
<dbReference type="PANTHER" id="PTHR33257:SF58">
    <property type="entry name" value="REJ DOMAIN-CONTAINING PROTEIN"/>
    <property type="match status" value="1"/>
</dbReference>